<organism evidence="14 15">
    <name type="scientific">Rhynchophorus ferrugineus</name>
    <name type="common">Red palm weevil</name>
    <name type="synonym">Curculio ferrugineus</name>
    <dbReference type="NCBI Taxonomy" id="354439"/>
    <lineage>
        <taxon>Eukaryota</taxon>
        <taxon>Metazoa</taxon>
        <taxon>Ecdysozoa</taxon>
        <taxon>Arthropoda</taxon>
        <taxon>Hexapoda</taxon>
        <taxon>Insecta</taxon>
        <taxon>Pterygota</taxon>
        <taxon>Neoptera</taxon>
        <taxon>Endopterygota</taxon>
        <taxon>Coleoptera</taxon>
        <taxon>Polyphaga</taxon>
        <taxon>Cucujiformia</taxon>
        <taxon>Curculionidae</taxon>
        <taxon>Dryophthorinae</taxon>
        <taxon>Rhynchophorus</taxon>
    </lineage>
</organism>
<reference evidence="14" key="1">
    <citation type="submission" date="2020-08" db="EMBL/GenBank/DDBJ databases">
        <title>Genome sequencing and assembly of the red palm weevil Rhynchophorus ferrugineus.</title>
        <authorList>
            <person name="Dias G.B."/>
            <person name="Bergman C.M."/>
            <person name="Manee M."/>
        </authorList>
    </citation>
    <scope>NUCLEOTIDE SEQUENCE</scope>
    <source>
        <strain evidence="14">AA-2017</strain>
        <tissue evidence="14">Whole larva</tissue>
    </source>
</reference>
<keyword evidence="5" id="KW-0653">Protein transport</keyword>
<keyword evidence="13" id="KW-0175">Coiled coil</keyword>
<evidence type="ECO:0000256" key="5">
    <source>
        <dbReference type="ARBA" id="ARBA00022927"/>
    </source>
</evidence>
<proteinExistence type="inferred from homology"/>
<evidence type="ECO:0000256" key="10">
    <source>
        <dbReference type="ARBA" id="ARBA00026227"/>
    </source>
</evidence>
<dbReference type="GO" id="GO:0044614">
    <property type="term" value="C:nuclear pore cytoplasmic filaments"/>
    <property type="evidence" value="ECO:0007669"/>
    <property type="project" value="TreeGrafter"/>
</dbReference>
<dbReference type="PANTHER" id="PTHR12960:SF0">
    <property type="entry name" value="MRNA EXPORT FACTOR GLE1"/>
    <property type="match status" value="1"/>
</dbReference>
<keyword evidence="6" id="KW-0811">Translocation</keyword>
<evidence type="ECO:0000313" key="15">
    <source>
        <dbReference type="Proteomes" id="UP000625711"/>
    </source>
</evidence>
<evidence type="ECO:0000256" key="1">
    <source>
        <dbReference type="ARBA" id="ARBA00004567"/>
    </source>
</evidence>
<evidence type="ECO:0000256" key="11">
    <source>
        <dbReference type="ARBA" id="ARBA00029983"/>
    </source>
</evidence>
<evidence type="ECO:0000256" key="9">
    <source>
        <dbReference type="ARBA" id="ARBA00024680"/>
    </source>
</evidence>
<comment type="caution">
    <text evidence="14">The sequence shown here is derived from an EMBL/GenBank/DDBJ whole genome shotgun (WGS) entry which is preliminary data.</text>
</comment>
<dbReference type="InterPro" id="IPR038506">
    <property type="entry name" value="GLE1-like_sf"/>
</dbReference>
<sequence length="614" mass="71468">MLESLVMEADKFKSIAQKLRIVNPLVNEVTIGPNSINNRESVSPKESLTKGFNENCKVCDVDTIMVNQMSTMKLLKVLDPQRQEQVQNALSNRLSMFKQFDELQKVQRMEHWQRTKQDLVENVEKTESNILQASEQFDIKQSNQQALISQQTKIAFLRMREKQEQLREQERQKKKILQQIDQIKKNQHTFYIEWTELIEILKGIDNLNSFLVRNSGKFDLTSFQTMPSEMGSILDKCKIKNDNSFNLSEEDVHRSEDILTKIVDFKTVIKKIISEEAQNTIKPEESSKDNAQLKSDVIQPPVSDVVKPSELTDEVKEKIIDNKTNEDSNYNKLTKYINLNDVQLYSEIMDFLEKYKESFAQLENDSSLKNFRFDLKKAVNIPVNSLSDLSPDHITDKYQKLHKLLIGETVIISNQQVNAARHPQGIAFCMDLLAKKFILQGYFYKLCPYLVPYYIPKQLGDSDEEFYKKLGYQYTDGEIEKQDKFLKRMTGIMKLYFALLVTKPKKTQPSSPYNLQRGWKWLSSFLRLQPQTDITATALHTFLETVGFEMDARYGKIFKKVLRAIIEEFLPKCQKTYCTGGAATRLEMLLTKYLETKNFNKPTGYEKYLTDASW</sequence>
<dbReference type="GO" id="GO:0005737">
    <property type="term" value="C:cytoplasm"/>
    <property type="evidence" value="ECO:0007669"/>
    <property type="project" value="TreeGrafter"/>
</dbReference>
<comment type="subcellular location">
    <subcellularLocation>
        <location evidence="1">Nucleus</location>
        <location evidence="1">Nuclear pore complex</location>
    </subcellularLocation>
</comment>
<evidence type="ECO:0000256" key="13">
    <source>
        <dbReference type="SAM" id="Coils"/>
    </source>
</evidence>
<keyword evidence="7" id="KW-0906">Nuclear pore complex</keyword>
<evidence type="ECO:0000256" key="6">
    <source>
        <dbReference type="ARBA" id="ARBA00023010"/>
    </source>
</evidence>
<keyword evidence="8" id="KW-0539">Nucleus</keyword>
<dbReference type="EMBL" id="JAACXV010000339">
    <property type="protein sequence ID" value="KAF7279805.1"/>
    <property type="molecule type" value="Genomic_DNA"/>
</dbReference>
<evidence type="ECO:0000256" key="8">
    <source>
        <dbReference type="ARBA" id="ARBA00023242"/>
    </source>
</evidence>
<dbReference type="GO" id="GO:0015031">
    <property type="term" value="P:protein transport"/>
    <property type="evidence" value="ECO:0007669"/>
    <property type="project" value="UniProtKB-KW"/>
</dbReference>
<evidence type="ECO:0000256" key="4">
    <source>
        <dbReference type="ARBA" id="ARBA00022816"/>
    </source>
</evidence>
<accession>A0A834ILA3</accession>
<dbReference type="GO" id="GO:0016973">
    <property type="term" value="P:poly(A)+ mRNA export from nucleus"/>
    <property type="evidence" value="ECO:0007669"/>
    <property type="project" value="InterPro"/>
</dbReference>
<evidence type="ECO:0000256" key="3">
    <source>
        <dbReference type="ARBA" id="ARBA00022448"/>
    </source>
</evidence>
<dbReference type="OrthoDB" id="420884at2759"/>
<keyword evidence="3" id="KW-0813">Transport</keyword>
<dbReference type="GO" id="GO:0031369">
    <property type="term" value="F:translation initiation factor binding"/>
    <property type="evidence" value="ECO:0007669"/>
    <property type="project" value="TreeGrafter"/>
</dbReference>
<protein>
    <recommendedName>
        <fullName evidence="10">mRNA export factor GLE1</fullName>
    </recommendedName>
    <alternativeName>
        <fullName evidence="12">GLE1 RNA export mediator</fullName>
    </alternativeName>
    <alternativeName>
        <fullName evidence="11">Nucleoporin GLE1</fullName>
    </alternativeName>
</protein>
<comment type="similarity">
    <text evidence="2">Belongs to the GLE1 family.</text>
</comment>
<dbReference type="GO" id="GO:0005543">
    <property type="term" value="F:phospholipid binding"/>
    <property type="evidence" value="ECO:0007669"/>
    <property type="project" value="TreeGrafter"/>
</dbReference>
<dbReference type="InterPro" id="IPR012476">
    <property type="entry name" value="GLE1"/>
</dbReference>
<feature type="coiled-coil region" evidence="13">
    <location>
        <begin position="109"/>
        <end position="186"/>
    </location>
</feature>
<dbReference type="Gene3D" id="1.25.40.510">
    <property type="entry name" value="GLE1-like"/>
    <property type="match status" value="2"/>
</dbReference>
<evidence type="ECO:0000256" key="2">
    <source>
        <dbReference type="ARBA" id="ARBA00011056"/>
    </source>
</evidence>
<gene>
    <name evidence="14" type="ORF">GWI33_006729</name>
</gene>
<dbReference type="PANTHER" id="PTHR12960">
    <property type="entry name" value="GLE-1-RELATED"/>
    <property type="match status" value="1"/>
</dbReference>
<evidence type="ECO:0000313" key="14">
    <source>
        <dbReference type="EMBL" id="KAF7279805.1"/>
    </source>
</evidence>
<dbReference type="AlphaFoldDB" id="A0A834ILA3"/>
<evidence type="ECO:0000256" key="12">
    <source>
        <dbReference type="ARBA" id="ARBA00030897"/>
    </source>
</evidence>
<comment type="function">
    <text evidence="9">Required for the export of mRNAs containing poly(A) tails from the nucleus into the cytoplasm. May be involved in the terminal step of the mRNA transport through the nuclear pore complex (NPC).</text>
</comment>
<evidence type="ECO:0000256" key="7">
    <source>
        <dbReference type="ARBA" id="ARBA00023132"/>
    </source>
</evidence>
<dbReference type="GO" id="GO:0000822">
    <property type="term" value="F:inositol hexakisphosphate binding"/>
    <property type="evidence" value="ECO:0007669"/>
    <property type="project" value="TreeGrafter"/>
</dbReference>
<dbReference type="Pfam" id="PF07817">
    <property type="entry name" value="GLE1"/>
    <property type="match status" value="1"/>
</dbReference>
<dbReference type="Proteomes" id="UP000625711">
    <property type="component" value="Unassembled WGS sequence"/>
</dbReference>
<name>A0A834ILA3_RHYFE</name>
<keyword evidence="4" id="KW-0509">mRNA transport</keyword>
<keyword evidence="15" id="KW-1185">Reference proteome</keyword>